<comment type="caution">
    <text evidence="2">The sequence shown here is derived from an EMBL/GenBank/DDBJ whole genome shotgun (WGS) entry which is preliminary data.</text>
</comment>
<dbReference type="OrthoDB" id="1263307at2759"/>
<gene>
    <name evidence="2" type="ORF">F53441_7702</name>
</gene>
<dbReference type="Gene3D" id="3.40.50.1820">
    <property type="entry name" value="alpha/beta hydrolase"/>
    <property type="match status" value="1"/>
</dbReference>
<dbReference type="Proteomes" id="UP000605986">
    <property type="component" value="Unassembled WGS sequence"/>
</dbReference>
<sequence length="283" mass="30858">MSPSAPAIVIVPGAFLGTRPYEDFAKMLRAKGYMVDVVSLPSAGDLTSEAVSSPAWKNLASKTVYSDVEAIYNTMKPHFQQGRDVVLMGHSYGSMPAILSIEGHTTPGTKEKGGKGGVVGFINIAGFAFAARGKNAMGTDDDPPVMPYHKFEVLTPPLFARKTTNPSQDGIVTLQETARPLFFSDLSPERQEEIWQTFPKQQSWACFLCRPNFIDADVQVPKAYVKTELDQCVFPAWQDGFVAAGQYDKTISMSTGHCPMVSAPEALAREVDKFISETCSDNE</sequence>
<dbReference type="EMBL" id="JAADJG010000310">
    <property type="protein sequence ID" value="KAF4448933.1"/>
    <property type="molecule type" value="Genomic_DNA"/>
</dbReference>
<reference evidence="2" key="1">
    <citation type="submission" date="2020-01" db="EMBL/GenBank/DDBJ databases">
        <title>Identification and distribution of gene clusters putatively required for synthesis of sphingolipid metabolism inhibitors in phylogenetically diverse species of the filamentous fungus Fusarium.</title>
        <authorList>
            <person name="Kim H.-S."/>
            <person name="Busman M."/>
            <person name="Brown D.W."/>
            <person name="Divon H."/>
            <person name="Uhlig S."/>
            <person name="Proctor R.H."/>
        </authorList>
    </citation>
    <scope>NUCLEOTIDE SEQUENCE</scope>
    <source>
        <strain evidence="2">NRRL 53441</strain>
    </source>
</reference>
<keyword evidence="3" id="KW-1185">Reference proteome</keyword>
<dbReference type="InterPro" id="IPR029058">
    <property type="entry name" value="AB_hydrolase_fold"/>
</dbReference>
<proteinExistence type="predicted"/>
<name>A0A8H4KGN3_9HYPO</name>
<dbReference type="AlphaFoldDB" id="A0A8H4KGN3"/>
<dbReference type="InterPro" id="IPR052897">
    <property type="entry name" value="Sec-Metab_Biosynth_Hydrolase"/>
</dbReference>
<evidence type="ECO:0000313" key="3">
    <source>
        <dbReference type="Proteomes" id="UP000605986"/>
    </source>
</evidence>
<organism evidence="2 3">
    <name type="scientific">Fusarium austroafricanum</name>
    <dbReference type="NCBI Taxonomy" id="2364996"/>
    <lineage>
        <taxon>Eukaryota</taxon>
        <taxon>Fungi</taxon>
        <taxon>Dikarya</taxon>
        <taxon>Ascomycota</taxon>
        <taxon>Pezizomycotina</taxon>
        <taxon>Sordariomycetes</taxon>
        <taxon>Hypocreomycetidae</taxon>
        <taxon>Hypocreales</taxon>
        <taxon>Nectriaceae</taxon>
        <taxon>Fusarium</taxon>
        <taxon>Fusarium concolor species complex</taxon>
    </lineage>
</organism>
<accession>A0A8H4KGN3</accession>
<dbReference type="SUPFAM" id="SSF53474">
    <property type="entry name" value="alpha/beta-Hydrolases"/>
    <property type="match status" value="1"/>
</dbReference>
<dbReference type="PANTHER" id="PTHR37017:SF13">
    <property type="entry name" value="AB HYDROLASE-1 DOMAIN-CONTAINING PROTEIN"/>
    <property type="match status" value="1"/>
</dbReference>
<dbReference type="Pfam" id="PF12697">
    <property type="entry name" value="Abhydrolase_6"/>
    <property type="match status" value="1"/>
</dbReference>
<dbReference type="PANTHER" id="PTHR37017">
    <property type="entry name" value="AB HYDROLASE-1 DOMAIN-CONTAINING PROTEIN-RELATED"/>
    <property type="match status" value="1"/>
</dbReference>
<evidence type="ECO:0000313" key="2">
    <source>
        <dbReference type="EMBL" id="KAF4448933.1"/>
    </source>
</evidence>
<dbReference type="InterPro" id="IPR000073">
    <property type="entry name" value="AB_hydrolase_1"/>
</dbReference>
<feature type="domain" description="AB hydrolase-1" evidence="1">
    <location>
        <begin position="8"/>
        <end position="269"/>
    </location>
</feature>
<evidence type="ECO:0000259" key="1">
    <source>
        <dbReference type="Pfam" id="PF12697"/>
    </source>
</evidence>
<protein>
    <recommendedName>
        <fullName evidence="1">AB hydrolase-1 domain-containing protein</fullName>
    </recommendedName>
</protein>